<name>A0A916NKA1_9BACL</name>
<evidence type="ECO:0000256" key="2">
    <source>
        <dbReference type="SAM" id="SignalP"/>
    </source>
</evidence>
<sequence>MRRNRWIQTGGIALAMAFCLFFGVSLAAQGTERIGGPLVRQEEPAKPRSYSAASAGSTGAAASVKPKPPAKPARPEPVELQGGDTGINRVGNKTGDLLQIAAHHSIRFIVSLFEALFK</sequence>
<gene>
    <name evidence="3" type="ORF">PAESOLCIP111_04053</name>
</gene>
<feature type="chain" id="PRO_5038614736" evidence="2">
    <location>
        <begin position="28"/>
        <end position="118"/>
    </location>
</feature>
<feature type="compositionally biased region" description="Low complexity" evidence="1">
    <location>
        <begin position="49"/>
        <end position="65"/>
    </location>
</feature>
<organism evidence="3 4">
    <name type="scientific">Paenibacillus solanacearum</name>
    <dbReference type="NCBI Taxonomy" id="2048548"/>
    <lineage>
        <taxon>Bacteria</taxon>
        <taxon>Bacillati</taxon>
        <taxon>Bacillota</taxon>
        <taxon>Bacilli</taxon>
        <taxon>Bacillales</taxon>
        <taxon>Paenibacillaceae</taxon>
        <taxon>Paenibacillus</taxon>
    </lineage>
</organism>
<keyword evidence="2" id="KW-0732">Signal</keyword>
<comment type="caution">
    <text evidence="3">The sequence shown here is derived from an EMBL/GenBank/DDBJ whole genome shotgun (WGS) entry which is preliminary data.</text>
</comment>
<accession>A0A916NKA1</accession>
<feature type="region of interest" description="Disordered" evidence="1">
    <location>
        <begin position="37"/>
        <end position="87"/>
    </location>
</feature>
<evidence type="ECO:0000313" key="4">
    <source>
        <dbReference type="Proteomes" id="UP000693672"/>
    </source>
</evidence>
<reference evidence="3" key="1">
    <citation type="submission" date="2021-06" db="EMBL/GenBank/DDBJ databases">
        <authorList>
            <person name="Criscuolo A."/>
        </authorList>
    </citation>
    <scope>NUCLEOTIDE SEQUENCE</scope>
    <source>
        <strain evidence="3">CIP111600</strain>
    </source>
</reference>
<dbReference type="Proteomes" id="UP000693672">
    <property type="component" value="Unassembled WGS sequence"/>
</dbReference>
<proteinExistence type="predicted"/>
<feature type="signal peptide" evidence="2">
    <location>
        <begin position="1"/>
        <end position="27"/>
    </location>
</feature>
<protein>
    <submittedName>
        <fullName evidence="3">Uncharacterized protein</fullName>
    </submittedName>
</protein>
<dbReference type="RefSeq" id="WP_218093785.1">
    <property type="nucleotide sequence ID" value="NZ_CAJVAS010000020.1"/>
</dbReference>
<evidence type="ECO:0000313" key="3">
    <source>
        <dbReference type="EMBL" id="CAG7639608.1"/>
    </source>
</evidence>
<dbReference type="EMBL" id="CAJVAS010000020">
    <property type="protein sequence ID" value="CAG7639608.1"/>
    <property type="molecule type" value="Genomic_DNA"/>
</dbReference>
<keyword evidence="4" id="KW-1185">Reference proteome</keyword>
<evidence type="ECO:0000256" key="1">
    <source>
        <dbReference type="SAM" id="MobiDB-lite"/>
    </source>
</evidence>
<dbReference type="AlphaFoldDB" id="A0A916NKA1"/>